<sequence>MFSYFRRRELRQKYKYKVREKALSREIYELWAGVCACELVTNSNTHEIGEGVKLFKEVVDGNGDEDGDAEDGGEAGDLEGGVTTETAEPRGTNEGFAQVLSRRTNEVMKSLSLRSKKSQCSKRSSLHPNISQPGSPHDSDPPPLPQLPEPEIPPQESARNLGPVRSATVPGRKRGEYQEKEVKMQILRERFIELVDDEGIWVKVKVDKEILTSGGMETPLFHKELRKRSENCRASTTQLIARPRMNYGLFGTNGGRRRIFKLEFEEGKAKGRDVRSWRDVDDVPPKPSHVDSERFRSHCHVVDRYVPSRSPTRQYFDTSRPRGRSPRREDREVESRYGTNNKYTLLSHIKRPLLDNHALLYSAKLDDIFETSLTQSTILKSPSQTLSIPLSTPKTTPLTSPTTLFLSRPSRKLLP</sequence>
<evidence type="ECO:0000313" key="3">
    <source>
        <dbReference type="Proteomes" id="UP000566819"/>
    </source>
</evidence>
<feature type="region of interest" description="Disordered" evidence="1">
    <location>
        <begin position="310"/>
        <end position="336"/>
    </location>
</feature>
<dbReference type="EMBL" id="JAAMPI010000142">
    <property type="protein sequence ID" value="KAF4635080.1"/>
    <property type="molecule type" value="Genomic_DNA"/>
</dbReference>
<feature type="compositionally biased region" description="Acidic residues" evidence="1">
    <location>
        <begin position="62"/>
        <end position="77"/>
    </location>
</feature>
<feature type="compositionally biased region" description="Pro residues" evidence="1">
    <location>
        <begin position="141"/>
        <end position="153"/>
    </location>
</feature>
<evidence type="ECO:0000256" key="1">
    <source>
        <dbReference type="SAM" id="MobiDB-lite"/>
    </source>
</evidence>
<feature type="region of interest" description="Disordered" evidence="1">
    <location>
        <begin position="385"/>
        <end position="415"/>
    </location>
</feature>
<name>A0A8H4RU50_9HELO</name>
<feature type="region of interest" description="Disordered" evidence="1">
    <location>
        <begin position="59"/>
        <end position="176"/>
    </location>
</feature>
<comment type="caution">
    <text evidence="2">The sequence shown here is derived from an EMBL/GenBank/DDBJ whole genome shotgun (WGS) entry which is preliminary data.</text>
</comment>
<gene>
    <name evidence="2" type="ORF">G7Y89_g3022</name>
</gene>
<feature type="compositionally biased region" description="Basic and acidic residues" evidence="1">
    <location>
        <begin position="326"/>
        <end position="335"/>
    </location>
</feature>
<reference evidence="2 3" key="1">
    <citation type="submission" date="2020-03" db="EMBL/GenBank/DDBJ databases">
        <title>Draft Genome Sequence of Cudoniella acicularis.</title>
        <authorList>
            <person name="Buettner E."/>
            <person name="Kellner H."/>
        </authorList>
    </citation>
    <scope>NUCLEOTIDE SEQUENCE [LARGE SCALE GENOMIC DNA]</scope>
    <source>
        <strain evidence="2 3">DSM 108380</strain>
    </source>
</reference>
<accession>A0A8H4RU50</accession>
<dbReference type="Proteomes" id="UP000566819">
    <property type="component" value="Unassembled WGS sequence"/>
</dbReference>
<protein>
    <submittedName>
        <fullName evidence="2">Uncharacterized protein</fullName>
    </submittedName>
</protein>
<feature type="compositionally biased region" description="Low complexity" evidence="1">
    <location>
        <begin position="385"/>
        <end position="408"/>
    </location>
</feature>
<evidence type="ECO:0000313" key="2">
    <source>
        <dbReference type="EMBL" id="KAF4635080.1"/>
    </source>
</evidence>
<keyword evidence="3" id="KW-1185">Reference proteome</keyword>
<proteinExistence type="predicted"/>
<dbReference type="AlphaFoldDB" id="A0A8H4RU50"/>
<organism evidence="2 3">
    <name type="scientific">Cudoniella acicularis</name>
    <dbReference type="NCBI Taxonomy" id="354080"/>
    <lineage>
        <taxon>Eukaryota</taxon>
        <taxon>Fungi</taxon>
        <taxon>Dikarya</taxon>
        <taxon>Ascomycota</taxon>
        <taxon>Pezizomycotina</taxon>
        <taxon>Leotiomycetes</taxon>
        <taxon>Helotiales</taxon>
        <taxon>Tricladiaceae</taxon>
        <taxon>Cudoniella</taxon>
    </lineage>
</organism>